<dbReference type="AlphaFoldDB" id="A0A072PRU1"/>
<feature type="compositionally biased region" description="Low complexity" evidence="1">
    <location>
        <begin position="69"/>
        <end position="85"/>
    </location>
</feature>
<dbReference type="HOGENOM" id="CLU_088635_0_0_1"/>
<feature type="region of interest" description="Disordered" evidence="1">
    <location>
        <begin position="125"/>
        <end position="171"/>
    </location>
</feature>
<dbReference type="EMBL" id="AMGV01000001">
    <property type="protein sequence ID" value="KEF62596.1"/>
    <property type="molecule type" value="Genomic_DNA"/>
</dbReference>
<feature type="region of interest" description="Disordered" evidence="1">
    <location>
        <begin position="270"/>
        <end position="299"/>
    </location>
</feature>
<organism evidence="2 3">
    <name type="scientific">Exophiala aquamarina CBS 119918</name>
    <dbReference type="NCBI Taxonomy" id="1182545"/>
    <lineage>
        <taxon>Eukaryota</taxon>
        <taxon>Fungi</taxon>
        <taxon>Dikarya</taxon>
        <taxon>Ascomycota</taxon>
        <taxon>Pezizomycotina</taxon>
        <taxon>Eurotiomycetes</taxon>
        <taxon>Chaetothyriomycetidae</taxon>
        <taxon>Chaetothyriales</taxon>
        <taxon>Herpotrichiellaceae</taxon>
        <taxon>Exophiala</taxon>
    </lineage>
</organism>
<evidence type="ECO:0000313" key="2">
    <source>
        <dbReference type="EMBL" id="KEF62596.1"/>
    </source>
</evidence>
<feature type="compositionally biased region" description="Basic and acidic residues" evidence="1">
    <location>
        <begin position="125"/>
        <end position="134"/>
    </location>
</feature>
<evidence type="ECO:0000256" key="1">
    <source>
        <dbReference type="SAM" id="MobiDB-lite"/>
    </source>
</evidence>
<dbReference type="OrthoDB" id="4152391at2759"/>
<dbReference type="RefSeq" id="XP_013265186.1">
    <property type="nucleotide sequence ID" value="XM_013409732.1"/>
</dbReference>
<protein>
    <submittedName>
        <fullName evidence="2">Uncharacterized protein</fullName>
    </submittedName>
</protein>
<name>A0A072PRU1_9EURO</name>
<feature type="region of interest" description="Disordered" evidence="1">
    <location>
        <begin position="1"/>
        <end position="105"/>
    </location>
</feature>
<accession>A0A072PRU1</accession>
<sequence length="299" mass="32813">MSSSLLQVPFKPVPDRRHSVNNNTGSPQSPVISRKGSASSITSHKSEPGWMSAMNGIDRSRTGSTASQTSHLSTKSSSGGFSKLFGKSKHDEKQKKKGKKKDLDQIVITSRHAAAVRTKLALDPKLKKASHKDQQPVVTGTQSSAHLTAQEQEIRRPHSGPPSLRHAAKSNKADMPFLTRIISGDEADEPDEWERLREEWRTRKIPGVEMLQVVEGETLDGSTASSSGTATPEDRDVLTSCYKSDINLPPTKLIESEGVRLVTVNNLSSDTELARPSTQRHNTPIGGRWKKDRAGVWKR</sequence>
<feature type="compositionally biased region" description="Polar residues" evidence="1">
    <location>
        <begin position="136"/>
        <end position="151"/>
    </location>
</feature>
<keyword evidence="3" id="KW-1185">Reference proteome</keyword>
<feature type="compositionally biased region" description="Polar residues" evidence="1">
    <location>
        <begin position="20"/>
        <end position="43"/>
    </location>
</feature>
<dbReference type="GeneID" id="25275520"/>
<proteinExistence type="predicted"/>
<dbReference type="Proteomes" id="UP000027920">
    <property type="component" value="Unassembled WGS sequence"/>
</dbReference>
<comment type="caution">
    <text evidence="2">The sequence shown here is derived from an EMBL/GenBank/DDBJ whole genome shotgun (WGS) entry which is preliminary data.</text>
</comment>
<dbReference type="VEuPathDB" id="FungiDB:A1O9_00569"/>
<feature type="compositionally biased region" description="Polar residues" evidence="1">
    <location>
        <begin position="270"/>
        <end position="282"/>
    </location>
</feature>
<evidence type="ECO:0000313" key="3">
    <source>
        <dbReference type="Proteomes" id="UP000027920"/>
    </source>
</evidence>
<gene>
    <name evidence="2" type="ORF">A1O9_00569</name>
</gene>
<reference evidence="2 3" key="1">
    <citation type="submission" date="2013-03" db="EMBL/GenBank/DDBJ databases">
        <title>The Genome Sequence of Exophiala aquamarina CBS 119918.</title>
        <authorList>
            <consortium name="The Broad Institute Genomics Platform"/>
            <person name="Cuomo C."/>
            <person name="de Hoog S."/>
            <person name="Gorbushina A."/>
            <person name="Walker B."/>
            <person name="Young S.K."/>
            <person name="Zeng Q."/>
            <person name="Gargeya S."/>
            <person name="Fitzgerald M."/>
            <person name="Haas B."/>
            <person name="Abouelleil A."/>
            <person name="Allen A.W."/>
            <person name="Alvarado L."/>
            <person name="Arachchi H.M."/>
            <person name="Berlin A.M."/>
            <person name="Chapman S.B."/>
            <person name="Gainer-Dewar J."/>
            <person name="Goldberg J."/>
            <person name="Griggs A."/>
            <person name="Gujja S."/>
            <person name="Hansen M."/>
            <person name="Howarth C."/>
            <person name="Imamovic A."/>
            <person name="Ireland A."/>
            <person name="Larimer J."/>
            <person name="McCowan C."/>
            <person name="Murphy C."/>
            <person name="Pearson M."/>
            <person name="Poon T.W."/>
            <person name="Priest M."/>
            <person name="Roberts A."/>
            <person name="Saif S."/>
            <person name="Shea T."/>
            <person name="Sisk P."/>
            <person name="Sykes S."/>
            <person name="Wortman J."/>
            <person name="Nusbaum C."/>
            <person name="Birren B."/>
        </authorList>
    </citation>
    <scope>NUCLEOTIDE SEQUENCE [LARGE SCALE GENOMIC DNA]</scope>
    <source>
        <strain evidence="2 3">CBS 119918</strain>
    </source>
</reference>